<accession>A0A439DG08</accession>
<gene>
    <name evidence="5" type="ORF">EKO27_g1764</name>
</gene>
<sequence length="339" mass="36809">MRSTASIVALVLSFGSNGIFASPYPRQACAVKSQRKAWESLTDAEKKAYIDADLCLMKAPPMAGVPGAQNVWDELQYTHAAQADYVHNVGAFLPFHRYYVTLHQTLLSSVCGYTGPLPYWNEPLNVGALDEASIFDTVVGFGGDGTGSSRCITDGPFVNTTLRIQEDLSTSEYCISRGLNDRSFNNAVQTNVDRCLNMATFTDAWNCIEASPHSAGHGGVNGVMVNVKLSPGDPVFYLHHGYIDKLWWDWEALKLPARLTEGMLSSLPLLVSSKANFPRIIGGNNTARGKNDPAFVNYFGDNGSITTLNHVLSSHDLVPNATIADVMDIGGDYVCAEFV</sequence>
<evidence type="ECO:0000313" key="6">
    <source>
        <dbReference type="Proteomes" id="UP000286045"/>
    </source>
</evidence>
<dbReference type="GO" id="GO:0016491">
    <property type="term" value="F:oxidoreductase activity"/>
    <property type="evidence" value="ECO:0007669"/>
    <property type="project" value="InterPro"/>
</dbReference>
<dbReference type="Gene3D" id="1.10.1280.10">
    <property type="entry name" value="Di-copper center containing domain from catechol oxidase"/>
    <property type="match status" value="1"/>
</dbReference>
<dbReference type="PANTHER" id="PTHR11474">
    <property type="entry name" value="TYROSINASE FAMILY MEMBER"/>
    <property type="match status" value="1"/>
</dbReference>
<reference evidence="5 6" key="1">
    <citation type="submission" date="2018-12" db="EMBL/GenBank/DDBJ databases">
        <title>Draft genome sequence of Xylaria grammica IHI A82.</title>
        <authorList>
            <person name="Buettner E."/>
            <person name="Kellner H."/>
        </authorList>
    </citation>
    <scope>NUCLEOTIDE SEQUENCE [LARGE SCALE GENOMIC DNA]</scope>
    <source>
        <strain evidence="5 6">IHI A82</strain>
    </source>
</reference>
<evidence type="ECO:0000256" key="3">
    <source>
        <dbReference type="SAM" id="SignalP"/>
    </source>
</evidence>
<dbReference type="InterPro" id="IPR008922">
    <property type="entry name" value="Di-copper_centre_dom_sf"/>
</dbReference>
<dbReference type="EMBL" id="RYZI01000029">
    <property type="protein sequence ID" value="RWA13341.1"/>
    <property type="molecule type" value="Genomic_DNA"/>
</dbReference>
<comment type="caution">
    <text evidence="5">The sequence shown here is derived from an EMBL/GenBank/DDBJ whole genome shotgun (WGS) entry which is preliminary data.</text>
</comment>
<dbReference type="SUPFAM" id="SSF48056">
    <property type="entry name" value="Di-copper centre-containing domain"/>
    <property type="match status" value="1"/>
</dbReference>
<dbReference type="InterPro" id="IPR050316">
    <property type="entry name" value="Tyrosinase/Hemocyanin"/>
</dbReference>
<protein>
    <recommendedName>
        <fullName evidence="4">Tyrosinase copper-binding domain-containing protein</fullName>
    </recommendedName>
</protein>
<dbReference type="PRINTS" id="PR00092">
    <property type="entry name" value="TYROSINASE"/>
</dbReference>
<keyword evidence="2" id="KW-0186">Copper</keyword>
<dbReference type="Pfam" id="PF00264">
    <property type="entry name" value="Tyrosinase"/>
    <property type="match status" value="1"/>
</dbReference>
<evidence type="ECO:0000256" key="2">
    <source>
        <dbReference type="ARBA" id="ARBA00023008"/>
    </source>
</evidence>
<dbReference type="Proteomes" id="UP000286045">
    <property type="component" value="Unassembled WGS sequence"/>
</dbReference>
<evidence type="ECO:0000259" key="4">
    <source>
        <dbReference type="PROSITE" id="PS00498"/>
    </source>
</evidence>
<keyword evidence="3" id="KW-0732">Signal</keyword>
<dbReference type="InterPro" id="IPR002227">
    <property type="entry name" value="Tyrosinase_Cu-bd"/>
</dbReference>
<organism evidence="5 6">
    <name type="scientific">Xylaria grammica</name>
    <dbReference type="NCBI Taxonomy" id="363999"/>
    <lineage>
        <taxon>Eukaryota</taxon>
        <taxon>Fungi</taxon>
        <taxon>Dikarya</taxon>
        <taxon>Ascomycota</taxon>
        <taxon>Pezizomycotina</taxon>
        <taxon>Sordariomycetes</taxon>
        <taxon>Xylariomycetidae</taxon>
        <taxon>Xylariales</taxon>
        <taxon>Xylariaceae</taxon>
        <taxon>Xylaria</taxon>
    </lineage>
</organism>
<dbReference type="STRING" id="363999.A0A439DG08"/>
<feature type="chain" id="PRO_5019475777" description="Tyrosinase copper-binding domain-containing protein" evidence="3">
    <location>
        <begin position="22"/>
        <end position="339"/>
    </location>
</feature>
<feature type="signal peptide" evidence="3">
    <location>
        <begin position="1"/>
        <end position="21"/>
    </location>
</feature>
<evidence type="ECO:0000256" key="1">
    <source>
        <dbReference type="ARBA" id="ARBA00022723"/>
    </source>
</evidence>
<feature type="domain" description="Tyrosinase copper-binding" evidence="4">
    <location>
        <begin position="233"/>
        <end position="244"/>
    </location>
</feature>
<proteinExistence type="predicted"/>
<dbReference type="GO" id="GO:0046872">
    <property type="term" value="F:metal ion binding"/>
    <property type="evidence" value="ECO:0007669"/>
    <property type="project" value="UniProtKB-KW"/>
</dbReference>
<dbReference type="AlphaFoldDB" id="A0A439DG08"/>
<dbReference type="PANTHER" id="PTHR11474:SF126">
    <property type="entry name" value="TYROSINASE-LIKE PROTEIN TYR-1-RELATED"/>
    <property type="match status" value="1"/>
</dbReference>
<evidence type="ECO:0000313" key="5">
    <source>
        <dbReference type="EMBL" id="RWA13341.1"/>
    </source>
</evidence>
<keyword evidence="6" id="KW-1185">Reference proteome</keyword>
<dbReference type="PROSITE" id="PS00498">
    <property type="entry name" value="TYROSINASE_2"/>
    <property type="match status" value="1"/>
</dbReference>
<name>A0A439DG08_9PEZI</name>
<keyword evidence="1" id="KW-0479">Metal-binding</keyword>